<reference evidence="3 9" key="3">
    <citation type="submission" date="2018-11" db="EMBL/GenBank/DDBJ databases">
        <title>Sequencing Av. paragallinarum serogroups.</title>
        <authorList>
            <person name="Hellmuth J.E."/>
            <person name="Boucher C.E."/>
            <person name="Cason E.D."/>
        </authorList>
    </citation>
    <scope>NUCLEOTIDE SEQUENCE [LARGE SCALE GENOMIC DNA]</scope>
    <source>
        <strain evidence="3 9">SA-3</strain>
    </source>
</reference>
<feature type="chain" id="PRO_5041522420" evidence="1">
    <location>
        <begin position="34"/>
        <end position="196"/>
    </location>
</feature>
<evidence type="ECO:0000313" key="3">
    <source>
        <dbReference type="EMBL" id="RZN60680.1"/>
    </source>
</evidence>
<evidence type="ECO:0000313" key="9">
    <source>
        <dbReference type="Proteomes" id="UP000294229"/>
    </source>
</evidence>
<dbReference type="Proteomes" id="UP000247594">
    <property type="component" value="Unassembled WGS sequence"/>
</dbReference>
<dbReference type="EMBL" id="UFSW01000002">
    <property type="protein sequence ID" value="SUV40717.1"/>
    <property type="molecule type" value="Genomic_DNA"/>
</dbReference>
<proteinExistence type="predicted"/>
<protein>
    <submittedName>
        <fullName evidence="4">ATPases of ABC transporters with duplicated ATPase domains-containing protein</fullName>
    </submittedName>
</protein>
<dbReference type="EMBL" id="UGHK01000002">
    <property type="protein sequence ID" value="STO72951.1"/>
    <property type="molecule type" value="Genomic_DNA"/>
</dbReference>
<dbReference type="Proteomes" id="UP000254620">
    <property type="component" value="Unassembled WGS sequence"/>
</dbReference>
<accession>A0A0F5EZB9</accession>
<gene>
    <name evidence="2" type="ORF">DM482_03645</name>
    <name evidence="3" type="ORF">EIG79_02860</name>
    <name evidence="5" type="ORF">NCTC10926_02769</name>
    <name evidence="4" type="ORF">NCTC11296_02896</name>
</gene>
<dbReference type="Proteomes" id="UP000254465">
    <property type="component" value="Unassembled WGS sequence"/>
</dbReference>
<reference evidence="2 6" key="2">
    <citation type="submission" date="2018-06" db="EMBL/GenBank/DDBJ databases">
        <authorList>
            <person name="Teymurazov M."/>
            <person name="Kislichkina A."/>
            <person name="Abaymova A."/>
            <person name="Mukhina T."/>
            <person name="Mayskaya N."/>
            <person name="Svetoch E."/>
            <person name="Bogun A."/>
        </authorList>
    </citation>
    <scope>NUCLEOTIDE SEQUENCE [LARGE SCALE GENOMIC DNA]</scope>
    <source>
        <strain evidence="2 6">SCPM-O-B-8406</strain>
    </source>
</reference>
<name>A0A0F5EZB9_AVIPA</name>
<dbReference type="STRING" id="728.VY92_10395"/>
<feature type="signal peptide" evidence="1">
    <location>
        <begin position="1"/>
        <end position="33"/>
    </location>
</feature>
<evidence type="ECO:0000313" key="6">
    <source>
        <dbReference type="Proteomes" id="UP000247594"/>
    </source>
</evidence>
<organism evidence="3 9">
    <name type="scientific">Avibacterium paragallinarum</name>
    <name type="common">Haemophilus gallinarum</name>
    <dbReference type="NCBI Taxonomy" id="728"/>
    <lineage>
        <taxon>Bacteria</taxon>
        <taxon>Pseudomonadati</taxon>
        <taxon>Pseudomonadota</taxon>
        <taxon>Gammaproteobacteria</taxon>
        <taxon>Pasteurellales</taxon>
        <taxon>Pasteurellaceae</taxon>
        <taxon>Avibacterium</taxon>
    </lineage>
</organism>
<evidence type="ECO:0000313" key="7">
    <source>
        <dbReference type="Proteomes" id="UP000254465"/>
    </source>
</evidence>
<dbReference type="eggNOG" id="ENOG502ZDNW">
    <property type="taxonomic scope" value="Bacteria"/>
</dbReference>
<sequence length="196" mass="22980">MKPLLAFFHNIKKTLFFSTALLLTACVSSPQLSVPEAITHNNSSYYLISQQDLGSVARYFYVPKGESAEHWHSAIELLQDRNWQQRTLADRIALRKRVYQNTGVTHFDLYPHNNELVAFVIYEPTEQNKDWQVNVARGKDLPFCGFVQYQYSLKIAKNKKLMNMKKEKIIKYLQKYVVNKEIQNLSNSHFSWNCKK</sequence>
<evidence type="ECO:0000313" key="8">
    <source>
        <dbReference type="Proteomes" id="UP000254620"/>
    </source>
</evidence>
<keyword evidence="1" id="KW-0732">Signal</keyword>
<dbReference type="RefSeq" id="WP_017805040.1">
    <property type="nucleotide sequence ID" value="NZ_CP081939.1"/>
</dbReference>
<dbReference type="Proteomes" id="UP000294229">
    <property type="component" value="Unassembled WGS sequence"/>
</dbReference>
<evidence type="ECO:0000313" key="5">
    <source>
        <dbReference type="EMBL" id="SUV40717.1"/>
    </source>
</evidence>
<dbReference type="AlphaFoldDB" id="A0A0F5EZB9"/>
<dbReference type="EMBL" id="RQXS01000007">
    <property type="protein sequence ID" value="RZN60680.1"/>
    <property type="molecule type" value="Genomic_DNA"/>
</dbReference>
<evidence type="ECO:0000313" key="2">
    <source>
        <dbReference type="EMBL" id="PXZ39840.1"/>
    </source>
</evidence>
<dbReference type="PROSITE" id="PS51257">
    <property type="entry name" value="PROKAR_LIPOPROTEIN"/>
    <property type="match status" value="1"/>
</dbReference>
<evidence type="ECO:0000256" key="1">
    <source>
        <dbReference type="SAM" id="SignalP"/>
    </source>
</evidence>
<reference evidence="7 8" key="1">
    <citation type="submission" date="2018-06" db="EMBL/GenBank/DDBJ databases">
        <authorList>
            <consortium name="Pathogen Informatics"/>
            <person name="Doyle S."/>
        </authorList>
    </citation>
    <scope>NUCLEOTIDE SEQUENCE [LARGE SCALE GENOMIC DNA]</scope>
    <source>
        <strain evidence="5 8">NCTC10926</strain>
        <strain evidence="4 7">NCTC11296</strain>
    </source>
</reference>
<evidence type="ECO:0000313" key="4">
    <source>
        <dbReference type="EMBL" id="STO72951.1"/>
    </source>
</evidence>
<dbReference type="EMBL" id="QJPJ01000004">
    <property type="protein sequence ID" value="PXZ39840.1"/>
    <property type="molecule type" value="Genomic_DNA"/>
</dbReference>
<dbReference type="OrthoDB" id="5690458at2"/>